<evidence type="ECO:0000313" key="4">
    <source>
        <dbReference type="RefSeq" id="XP_022980699.1"/>
    </source>
</evidence>
<feature type="region of interest" description="Disordered" evidence="1">
    <location>
        <begin position="186"/>
        <end position="255"/>
    </location>
</feature>
<proteinExistence type="predicted"/>
<dbReference type="AlphaFoldDB" id="A0A6J1IS10"/>
<dbReference type="PANTHER" id="PTHR36332:SF1">
    <property type="entry name" value="STRESS RESPONSE PROTEIN"/>
    <property type="match status" value="1"/>
</dbReference>
<dbReference type="PANTHER" id="PTHR36332">
    <property type="entry name" value="STRESS RESPONSE PROTEIN"/>
    <property type="match status" value="1"/>
</dbReference>
<dbReference type="KEGG" id="cmax:111479992"/>
<dbReference type="RefSeq" id="XP_022980702.1">
    <property type="nucleotide sequence ID" value="XM_023124934.1"/>
</dbReference>
<name>A0A6J1IS10_CUCMA</name>
<evidence type="ECO:0000313" key="7">
    <source>
        <dbReference type="RefSeq" id="XP_022980702.1"/>
    </source>
</evidence>
<feature type="domain" description="C2H2-type" evidence="2">
    <location>
        <begin position="141"/>
        <end position="166"/>
    </location>
</feature>
<organism evidence="3 7">
    <name type="scientific">Cucurbita maxima</name>
    <name type="common">Pumpkin</name>
    <name type="synonym">Winter squash</name>
    <dbReference type="NCBI Taxonomy" id="3661"/>
    <lineage>
        <taxon>Eukaryota</taxon>
        <taxon>Viridiplantae</taxon>
        <taxon>Streptophyta</taxon>
        <taxon>Embryophyta</taxon>
        <taxon>Tracheophyta</taxon>
        <taxon>Spermatophyta</taxon>
        <taxon>Magnoliopsida</taxon>
        <taxon>eudicotyledons</taxon>
        <taxon>Gunneridae</taxon>
        <taxon>Pentapetalae</taxon>
        <taxon>rosids</taxon>
        <taxon>fabids</taxon>
        <taxon>Cucurbitales</taxon>
        <taxon>Cucurbitaceae</taxon>
        <taxon>Cucurbiteae</taxon>
        <taxon>Cucurbita</taxon>
    </lineage>
</organism>
<feature type="compositionally biased region" description="Acidic residues" evidence="1">
    <location>
        <begin position="27"/>
        <end position="49"/>
    </location>
</feature>
<feature type="compositionally biased region" description="Polar residues" evidence="1">
    <location>
        <begin position="186"/>
        <end position="197"/>
    </location>
</feature>
<evidence type="ECO:0000256" key="1">
    <source>
        <dbReference type="SAM" id="MobiDB-lite"/>
    </source>
</evidence>
<dbReference type="OrthoDB" id="1745547at2759"/>
<feature type="compositionally biased region" description="Acidic residues" evidence="1">
    <location>
        <begin position="57"/>
        <end position="68"/>
    </location>
</feature>
<dbReference type="RefSeq" id="XP_022980699.1">
    <property type="nucleotide sequence ID" value="XM_023124931.1"/>
</dbReference>
<feature type="region of interest" description="Disordered" evidence="1">
    <location>
        <begin position="1"/>
        <end position="109"/>
    </location>
</feature>
<dbReference type="InterPro" id="IPR013087">
    <property type="entry name" value="Znf_C2H2_type"/>
</dbReference>
<sequence length="255" mass="28307">MIKRRFYRHEHGDNDNASDSSVSSSDSEPEVDGAEESQDDVEVQEDDESCSTSSGYESEDSSVNEVDIDSSGLPSIEEDPELGKESLILTGSPIPDEIPLGTPLPDESSLGTLDPQSDILSMKESLPEDIPACILKCKSVFKCRICPRVVCLNEETLKAHLKSKRHARSEKLLNEGRLKIMLNNNGEIENPENSTESPPRLPAFPPEHRRKKKKSKQSYGSQAKSSNKKEKKRLNGGQMRGSTTKNLGKKRRKIE</sequence>
<reference evidence="4 5" key="1">
    <citation type="submission" date="2025-04" db="UniProtKB">
        <authorList>
            <consortium name="RefSeq"/>
        </authorList>
    </citation>
    <scope>IDENTIFICATION</scope>
    <source>
        <tissue evidence="4 5">Young leaves</tissue>
    </source>
</reference>
<keyword evidence="3" id="KW-1185">Reference proteome</keyword>
<dbReference type="GeneID" id="111479992"/>
<dbReference type="RefSeq" id="XP_022980701.1">
    <property type="nucleotide sequence ID" value="XM_023124933.1"/>
</dbReference>
<feature type="compositionally biased region" description="Low complexity" evidence="1">
    <location>
        <begin position="15"/>
        <end position="26"/>
    </location>
</feature>
<evidence type="ECO:0000259" key="2">
    <source>
        <dbReference type="Pfam" id="PF12874"/>
    </source>
</evidence>
<dbReference type="Pfam" id="PF12874">
    <property type="entry name" value="zf-met"/>
    <property type="match status" value="1"/>
</dbReference>
<evidence type="ECO:0000313" key="6">
    <source>
        <dbReference type="RefSeq" id="XP_022980701.1"/>
    </source>
</evidence>
<gene>
    <name evidence="4 5 6 7" type="primary">LOC111479992</name>
</gene>
<dbReference type="RefSeq" id="XP_022980700.1">
    <property type="nucleotide sequence ID" value="XM_023124932.1"/>
</dbReference>
<dbReference type="Proteomes" id="UP000504608">
    <property type="component" value="Unplaced"/>
</dbReference>
<protein>
    <submittedName>
        <fullName evidence="4 5">Uncharacterized protein LOC111479992 isoform X1</fullName>
    </submittedName>
</protein>
<accession>A0A6J1IS10</accession>
<evidence type="ECO:0000313" key="5">
    <source>
        <dbReference type="RefSeq" id="XP_022980700.1"/>
    </source>
</evidence>
<evidence type="ECO:0000313" key="3">
    <source>
        <dbReference type="Proteomes" id="UP000504608"/>
    </source>
</evidence>